<keyword evidence="2" id="KW-0349">Heme</keyword>
<evidence type="ECO:0000256" key="2">
    <source>
        <dbReference type="ARBA" id="ARBA00022617"/>
    </source>
</evidence>
<evidence type="ECO:0000256" key="5">
    <source>
        <dbReference type="ARBA" id="ARBA00023004"/>
    </source>
</evidence>
<dbReference type="GO" id="GO:0005783">
    <property type="term" value="C:endoplasmic reticulum"/>
    <property type="evidence" value="ECO:0007669"/>
    <property type="project" value="UniProtKB-SubCell"/>
</dbReference>
<accession>A0A9P6B6N8</accession>
<keyword evidence="7" id="KW-1185">Reference proteome</keyword>
<proteinExistence type="predicted"/>
<dbReference type="InterPro" id="IPR050577">
    <property type="entry name" value="MAPR/NEUFC/NENF-like"/>
</dbReference>
<organism evidence="6 7">
    <name type="scientific">Hydnum rufescens UP504</name>
    <dbReference type="NCBI Taxonomy" id="1448309"/>
    <lineage>
        <taxon>Eukaryota</taxon>
        <taxon>Fungi</taxon>
        <taxon>Dikarya</taxon>
        <taxon>Basidiomycota</taxon>
        <taxon>Agaricomycotina</taxon>
        <taxon>Agaricomycetes</taxon>
        <taxon>Cantharellales</taxon>
        <taxon>Hydnaceae</taxon>
        <taxon>Hydnum</taxon>
    </lineage>
</organism>
<dbReference type="PANTHER" id="PTHR10281">
    <property type="entry name" value="MEMBRANE-ASSOCIATED PROGESTERONE RECEPTOR COMPONENT-RELATED"/>
    <property type="match status" value="1"/>
</dbReference>
<dbReference type="OrthoDB" id="547796at2759"/>
<comment type="caution">
    <text evidence="6">The sequence shown here is derived from an EMBL/GenBank/DDBJ whole genome shotgun (WGS) entry which is preliminary data.</text>
</comment>
<dbReference type="Gene3D" id="3.10.120.10">
    <property type="entry name" value="Cytochrome b5-like heme/steroid binding domain"/>
    <property type="match status" value="1"/>
</dbReference>
<dbReference type="Proteomes" id="UP000886523">
    <property type="component" value="Unassembled WGS sequence"/>
</dbReference>
<dbReference type="GO" id="GO:0016020">
    <property type="term" value="C:membrane"/>
    <property type="evidence" value="ECO:0007669"/>
    <property type="project" value="TreeGrafter"/>
</dbReference>
<keyword evidence="3" id="KW-0479">Metal-binding</keyword>
<evidence type="ECO:0000256" key="3">
    <source>
        <dbReference type="ARBA" id="ARBA00022723"/>
    </source>
</evidence>
<dbReference type="GO" id="GO:0046872">
    <property type="term" value="F:metal ion binding"/>
    <property type="evidence" value="ECO:0007669"/>
    <property type="project" value="UniProtKB-KW"/>
</dbReference>
<name>A0A9P6B6N8_9AGAM</name>
<dbReference type="PANTHER" id="PTHR10281:SF72">
    <property type="entry name" value="NEUDESIN"/>
    <property type="match status" value="1"/>
</dbReference>
<evidence type="ECO:0000256" key="4">
    <source>
        <dbReference type="ARBA" id="ARBA00022824"/>
    </source>
</evidence>
<dbReference type="EMBL" id="MU128923">
    <property type="protein sequence ID" value="KAF9518636.1"/>
    <property type="molecule type" value="Genomic_DNA"/>
</dbReference>
<dbReference type="AlphaFoldDB" id="A0A9P6B6N8"/>
<dbReference type="InterPro" id="IPR036400">
    <property type="entry name" value="Cyt_B5-like_heme/steroid_sf"/>
</dbReference>
<keyword evidence="5" id="KW-0408">Iron</keyword>
<gene>
    <name evidence="6" type="ORF">BS47DRAFT_1370966</name>
</gene>
<comment type="subcellular location">
    <subcellularLocation>
        <location evidence="1">Endoplasmic reticulum</location>
    </subcellularLocation>
</comment>
<protein>
    <submittedName>
        <fullName evidence="6">Uncharacterized protein</fullName>
    </submittedName>
</protein>
<evidence type="ECO:0000313" key="7">
    <source>
        <dbReference type="Proteomes" id="UP000886523"/>
    </source>
</evidence>
<sequence length="182" mass="20339">MIDTLVHTLQETPANVALLIPIAYLIYDIVFPRLGLAPGVPIPTSYEEAYTWKPKTHPPTILFQAILPGYCWPLTGLCTTLPPGNPSMVQVCGVLPLVNCFFTLIDEDGPYGNFAGRDASRGMARQSFDLDMLTPVDAYIDPLKDLTPSEMWACTHELFSDWSDHFQHKYIVCGELVENHEL</sequence>
<evidence type="ECO:0000313" key="6">
    <source>
        <dbReference type="EMBL" id="KAF9518636.1"/>
    </source>
</evidence>
<reference evidence="6" key="1">
    <citation type="journal article" date="2020" name="Nat. Commun.">
        <title>Large-scale genome sequencing of mycorrhizal fungi provides insights into the early evolution of symbiotic traits.</title>
        <authorList>
            <person name="Miyauchi S."/>
            <person name="Kiss E."/>
            <person name="Kuo A."/>
            <person name="Drula E."/>
            <person name="Kohler A."/>
            <person name="Sanchez-Garcia M."/>
            <person name="Morin E."/>
            <person name="Andreopoulos B."/>
            <person name="Barry K.W."/>
            <person name="Bonito G."/>
            <person name="Buee M."/>
            <person name="Carver A."/>
            <person name="Chen C."/>
            <person name="Cichocki N."/>
            <person name="Clum A."/>
            <person name="Culley D."/>
            <person name="Crous P.W."/>
            <person name="Fauchery L."/>
            <person name="Girlanda M."/>
            <person name="Hayes R.D."/>
            <person name="Keri Z."/>
            <person name="LaButti K."/>
            <person name="Lipzen A."/>
            <person name="Lombard V."/>
            <person name="Magnuson J."/>
            <person name="Maillard F."/>
            <person name="Murat C."/>
            <person name="Nolan M."/>
            <person name="Ohm R.A."/>
            <person name="Pangilinan J."/>
            <person name="Pereira M.F."/>
            <person name="Perotto S."/>
            <person name="Peter M."/>
            <person name="Pfister S."/>
            <person name="Riley R."/>
            <person name="Sitrit Y."/>
            <person name="Stielow J.B."/>
            <person name="Szollosi G."/>
            <person name="Zifcakova L."/>
            <person name="Stursova M."/>
            <person name="Spatafora J.W."/>
            <person name="Tedersoo L."/>
            <person name="Vaario L.M."/>
            <person name="Yamada A."/>
            <person name="Yan M."/>
            <person name="Wang P."/>
            <person name="Xu J."/>
            <person name="Bruns T."/>
            <person name="Baldrian P."/>
            <person name="Vilgalys R."/>
            <person name="Dunand C."/>
            <person name="Henrissat B."/>
            <person name="Grigoriev I.V."/>
            <person name="Hibbett D."/>
            <person name="Nagy L.G."/>
            <person name="Martin F.M."/>
        </authorList>
    </citation>
    <scope>NUCLEOTIDE SEQUENCE</scope>
    <source>
        <strain evidence="6">UP504</strain>
    </source>
</reference>
<keyword evidence="4" id="KW-0256">Endoplasmic reticulum</keyword>
<evidence type="ECO:0000256" key="1">
    <source>
        <dbReference type="ARBA" id="ARBA00004240"/>
    </source>
</evidence>